<dbReference type="EMBL" id="CP007139">
    <property type="protein sequence ID" value="AIE87959.1"/>
    <property type="molecule type" value="Genomic_DNA"/>
</dbReference>
<dbReference type="eggNOG" id="COG3975">
    <property type="taxonomic scope" value="Bacteria"/>
</dbReference>
<dbReference type="InterPro" id="IPR024191">
    <property type="entry name" value="Peptidase_M61"/>
</dbReference>
<dbReference type="OrthoDB" id="9778516at2"/>
<feature type="domain" description="Peptidase M61 catalytic" evidence="1">
    <location>
        <begin position="264"/>
        <end position="377"/>
    </location>
</feature>
<sequence>MHRRIATLALIFVASVGRADLTYRVLPKPATGRLVVMIEIPTRGGETTLQMPRWSPGAYVLSEPGKNVQDFRASDENGVSLPVTNVDPSTWRIGAGKGTIQVVYSVPGTLADETIHYSGSSTYMYVVARKQERCHLRLEIPGDWRVAVGLDPESGGNAYGAKSYDVLADNPVTMGHFLEDHYTSAGRDHTIAMRNPAKSKVDRAHLIKAAKFVSDMQSDFFGGAPYHKYVWHFGVTDRADGAGGLEHLSSTQISLAAGVGPVTVGVMSHEFFHLWNVKRIRSRPLGPFDYQNLPQTGALWWLEGATDYFAHLLLNRYGWFDGAEIRQQIVRNLDRQRARPARMEISPYMASYRVREANGGRGNSDGFQVSYYDTGFLCALCLDTEILSQTGGRRSLDDVERNLWKLCRDDKPGFQEGEIRNQCVLVGGPAMGAFYDRVVMTPGELPVEAQLAKIGLRLTKATEAFADFGFSAIPSAQDKGFLVQGEPRSWDGLKSGDLIVEINGAPVNQDSPFALAGAYRTATEKLKSGDVMKLKIRRGTDELTVTRNVTEGSRPISKVEEDPSATAAAKRLYAIWIAKKR</sequence>
<dbReference type="SUPFAM" id="SSF50156">
    <property type="entry name" value="PDZ domain-like"/>
    <property type="match status" value="1"/>
</dbReference>
<dbReference type="Pfam" id="PF05299">
    <property type="entry name" value="Peptidase_M61"/>
    <property type="match status" value="1"/>
</dbReference>
<dbReference type="PIRSF" id="PIRSF016493">
    <property type="entry name" value="Glycyl_aminpptds"/>
    <property type="match status" value="1"/>
</dbReference>
<dbReference type="SUPFAM" id="SSF55486">
    <property type="entry name" value="Metalloproteases ('zincins'), catalytic domain"/>
    <property type="match status" value="1"/>
</dbReference>
<dbReference type="KEGG" id="fgi:OP10G_4591"/>
<dbReference type="Gene3D" id="2.60.40.3650">
    <property type="match status" value="1"/>
</dbReference>
<keyword evidence="4" id="KW-1185">Reference proteome</keyword>
<dbReference type="Proteomes" id="UP000027982">
    <property type="component" value="Chromosome"/>
</dbReference>
<evidence type="ECO:0000313" key="3">
    <source>
        <dbReference type="EMBL" id="AIE87959.1"/>
    </source>
</evidence>
<accession>A0A068NZ50</accession>
<feature type="domain" description="Peptidase M61 N-terminal" evidence="2">
    <location>
        <begin position="26"/>
        <end position="175"/>
    </location>
</feature>
<evidence type="ECO:0000259" key="2">
    <source>
        <dbReference type="Pfam" id="PF17899"/>
    </source>
</evidence>
<organism evidence="3 4">
    <name type="scientific">Fimbriimonas ginsengisoli Gsoil 348</name>
    <dbReference type="NCBI Taxonomy" id="661478"/>
    <lineage>
        <taxon>Bacteria</taxon>
        <taxon>Bacillati</taxon>
        <taxon>Armatimonadota</taxon>
        <taxon>Fimbriimonadia</taxon>
        <taxon>Fimbriimonadales</taxon>
        <taxon>Fimbriimonadaceae</taxon>
        <taxon>Fimbriimonas</taxon>
    </lineage>
</organism>
<dbReference type="InterPro" id="IPR040756">
    <property type="entry name" value="Peptidase_M61_N"/>
</dbReference>
<dbReference type="InterPro" id="IPR036034">
    <property type="entry name" value="PDZ_sf"/>
</dbReference>
<dbReference type="InterPro" id="IPR007963">
    <property type="entry name" value="Peptidase_M61_catalytic"/>
</dbReference>
<dbReference type="HOGENOM" id="CLU_022755_0_0_0"/>
<gene>
    <name evidence="3" type="ORF">OP10G_4591</name>
</gene>
<reference evidence="3 4" key="1">
    <citation type="journal article" date="2014" name="PLoS ONE">
        <title>The first complete genome sequence of the class fimbriimonadia in the phylum armatimonadetes.</title>
        <authorList>
            <person name="Hu Z.Y."/>
            <person name="Wang Y.Z."/>
            <person name="Im W.T."/>
            <person name="Wang S.Y."/>
            <person name="Zhao G.P."/>
            <person name="Zheng H.J."/>
            <person name="Quan Z.X."/>
        </authorList>
    </citation>
    <scope>NUCLEOTIDE SEQUENCE [LARGE SCALE GENOMIC DNA]</scope>
    <source>
        <strain evidence="3">Gsoil 348</strain>
    </source>
</reference>
<protein>
    <submittedName>
        <fullName evidence="3">Peptidase M61 domain-containing protein</fullName>
    </submittedName>
</protein>
<dbReference type="RefSeq" id="WP_025228166.1">
    <property type="nucleotide sequence ID" value="NZ_CP007139.1"/>
</dbReference>
<dbReference type="Gene3D" id="2.30.42.10">
    <property type="match status" value="1"/>
</dbReference>
<evidence type="ECO:0000313" key="4">
    <source>
        <dbReference type="Proteomes" id="UP000027982"/>
    </source>
</evidence>
<dbReference type="InterPro" id="IPR027268">
    <property type="entry name" value="Peptidase_M4/M1_CTD_sf"/>
</dbReference>
<dbReference type="Pfam" id="PF17899">
    <property type="entry name" value="Peptidase_M61_N"/>
    <property type="match status" value="1"/>
</dbReference>
<dbReference type="Gene3D" id="1.10.390.10">
    <property type="entry name" value="Neutral Protease Domain 2"/>
    <property type="match status" value="1"/>
</dbReference>
<proteinExistence type="predicted"/>
<dbReference type="AlphaFoldDB" id="A0A068NZ50"/>
<dbReference type="STRING" id="661478.OP10G_4591"/>
<name>A0A068NZ50_FIMGI</name>
<evidence type="ECO:0000259" key="1">
    <source>
        <dbReference type="Pfam" id="PF05299"/>
    </source>
</evidence>